<name>A0A517Q4I5_9PLAN</name>
<keyword evidence="1" id="KW-1133">Transmembrane helix</keyword>
<keyword evidence="1" id="KW-0812">Transmembrane</keyword>
<reference evidence="2 3" key="1">
    <citation type="submission" date="2019-03" db="EMBL/GenBank/DDBJ databases">
        <title>Deep-cultivation of Planctomycetes and their phenomic and genomic characterization uncovers novel biology.</title>
        <authorList>
            <person name="Wiegand S."/>
            <person name="Jogler M."/>
            <person name="Boedeker C."/>
            <person name="Pinto D."/>
            <person name="Vollmers J."/>
            <person name="Rivas-Marin E."/>
            <person name="Kohn T."/>
            <person name="Peeters S.H."/>
            <person name="Heuer A."/>
            <person name="Rast P."/>
            <person name="Oberbeckmann S."/>
            <person name="Bunk B."/>
            <person name="Jeske O."/>
            <person name="Meyerdierks A."/>
            <person name="Storesund J.E."/>
            <person name="Kallscheuer N."/>
            <person name="Luecker S."/>
            <person name="Lage O.M."/>
            <person name="Pohl T."/>
            <person name="Merkel B.J."/>
            <person name="Hornburger P."/>
            <person name="Mueller R.-W."/>
            <person name="Bruemmer F."/>
            <person name="Labrenz M."/>
            <person name="Spormann A.M."/>
            <person name="Op den Camp H."/>
            <person name="Overmann J."/>
            <person name="Amann R."/>
            <person name="Jetten M.S.M."/>
            <person name="Mascher T."/>
            <person name="Medema M.H."/>
            <person name="Devos D.P."/>
            <person name="Kaster A.-K."/>
            <person name="Ovreas L."/>
            <person name="Rohde M."/>
            <person name="Galperin M.Y."/>
            <person name="Jogler C."/>
        </authorList>
    </citation>
    <scope>NUCLEOTIDE SEQUENCE [LARGE SCALE GENOMIC DNA]</scope>
    <source>
        <strain evidence="2 3">Enr10</strain>
    </source>
</reference>
<feature type="transmembrane region" description="Helical" evidence="1">
    <location>
        <begin position="55"/>
        <end position="76"/>
    </location>
</feature>
<evidence type="ECO:0000313" key="3">
    <source>
        <dbReference type="Proteomes" id="UP000315647"/>
    </source>
</evidence>
<dbReference type="EMBL" id="CP037421">
    <property type="protein sequence ID" value="QDT26512.1"/>
    <property type="molecule type" value="Genomic_DNA"/>
</dbReference>
<gene>
    <name evidence="2" type="ORF">Enr10x_18160</name>
</gene>
<proteinExistence type="predicted"/>
<evidence type="ECO:0000313" key="2">
    <source>
        <dbReference type="EMBL" id="QDT26512.1"/>
    </source>
</evidence>
<keyword evidence="3" id="KW-1185">Reference proteome</keyword>
<feature type="transmembrane region" description="Helical" evidence="1">
    <location>
        <begin position="33"/>
        <end position="49"/>
    </location>
</feature>
<sequence length="82" mass="9334">MLRKFEIFLIFQMKDSMLLKTGLRQQIKKHKEDLLVIVGGAGLFLFGFLDPGLGWLFQASGVLLFLWGCATLYVNVKSEEPQ</sequence>
<accession>A0A517Q4I5</accession>
<keyword evidence="1" id="KW-0472">Membrane</keyword>
<dbReference type="AlphaFoldDB" id="A0A517Q4I5"/>
<dbReference type="Proteomes" id="UP000315647">
    <property type="component" value="Chromosome"/>
</dbReference>
<organism evidence="2 3">
    <name type="scientific">Gimesia panareensis</name>
    <dbReference type="NCBI Taxonomy" id="2527978"/>
    <lineage>
        <taxon>Bacteria</taxon>
        <taxon>Pseudomonadati</taxon>
        <taxon>Planctomycetota</taxon>
        <taxon>Planctomycetia</taxon>
        <taxon>Planctomycetales</taxon>
        <taxon>Planctomycetaceae</taxon>
        <taxon>Gimesia</taxon>
    </lineage>
</organism>
<evidence type="ECO:0008006" key="4">
    <source>
        <dbReference type="Google" id="ProtNLM"/>
    </source>
</evidence>
<evidence type="ECO:0000256" key="1">
    <source>
        <dbReference type="SAM" id="Phobius"/>
    </source>
</evidence>
<protein>
    <recommendedName>
        <fullName evidence="4">YrhK domain-containing protein</fullName>
    </recommendedName>
</protein>